<sequence>MESNDFKENTYEDNYELEPYYFIESILNNFHEVVKTLSKRNRNRDPLIINDEYDVQYLLHSLLFIHFKDIREEDPTPNNAGKSTKVDFLIKDCNTVIETKMMRETLDDGKVGSELILDIQRYSKHPSCDTLYCFIYDPKGYIRNSEGLKNDLEDIPSEIEVKVIICP</sequence>
<dbReference type="Pfam" id="PF18742">
    <property type="entry name" value="DpnII-MboI"/>
    <property type="match status" value="1"/>
</dbReference>
<evidence type="ECO:0000313" key="1">
    <source>
        <dbReference type="EMBL" id="ATZ60567.1"/>
    </source>
</evidence>
<accession>A0A2H4U8X1</accession>
<dbReference type="Proteomes" id="UP000232133">
    <property type="component" value="Chromosome"/>
</dbReference>
<gene>
    <name evidence="1" type="ORF">BK798_06330</name>
</gene>
<proteinExistence type="predicted"/>
<evidence type="ECO:0000313" key="2">
    <source>
        <dbReference type="Proteomes" id="UP000232133"/>
    </source>
</evidence>
<organism evidence="1 2">
    <name type="scientific">Methanobrevibacter smithii</name>
    <dbReference type="NCBI Taxonomy" id="2173"/>
    <lineage>
        <taxon>Archaea</taxon>
        <taxon>Methanobacteriati</taxon>
        <taxon>Methanobacteriota</taxon>
        <taxon>Methanomada group</taxon>
        <taxon>Methanobacteria</taxon>
        <taxon>Methanobacteriales</taxon>
        <taxon>Methanobacteriaceae</taxon>
        <taxon>Methanobrevibacter</taxon>
    </lineage>
</organism>
<dbReference type="EMBL" id="CP017803">
    <property type="protein sequence ID" value="ATZ60567.1"/>
    <property type="molecule type" value="Genomic_DNA"/>
</dbReference>
<name>A0A2H4U8X1_METSM</name>
<reference evidence="1 2" key="1">
    <citation type="submission" date="2016-10" db="EMBL/GenBank/DDBJ databases">
        <authorList>
            <person name="Varghese N."/>
        </authorList>
    </citation>
    <scope>NUCLEOTIDE SEQUENCE [LARGE SCALE GENOMIC DNA]</scope>
    <source>
        <strain evidence="1 2">KB11</strain>
    </source>
</reference>
<protein>
    <submittedName>
        <fullName evidence="1">Uncharacterized protein</fullName>
    </submittedName>
</protein>
<dbReference type="AlphaFoldDB" id="A0A2H4U8X1"/>